<dbReference type="EMBL" id="SZPR01000008">
    <property type="protein sequence ID" value="TKT10741.1"/>
    <property type="molecule type" value="Genomic_DNA"/>
</dbReference>
<protein>
    <submittedName>
        <fullName evidence="1">Uncharacterized protein</fullName>
    </submittedName>
</protein>
<dbReference type="RefSeq" id="WP_137299441.1">
    <property type="nucleotide sequence ID" value="NZ_BMVD01000001.1"/>
</dbReference>
<name>A0A4U5X903_STRGB</name>
<gene>
    <name evidence="1" type="ORF">E4U92_07465</name>
</gene>
<sequence>MARIPSFGYHERRDGSVMITRGCSPVRIVPGPDAPALLAELAEDDPQETLARWATIPSRAAA</sequence>
<dbReference type="Proteomes" id="UP000308632">
    <property type="component" value="Unassembled WGS sequence"/>
</dbReference>
<proteinExistence type="predicted"/>
<dbReference type="AlphaFoldDB" id="A0A4U5X903"/>
<accession>A0A4U5X903</accession>
<comment type="caution">
    <text evidence="1">The sequence shown here is derived from an EMBL/GenBank/DDBJ whole genome shotgun (WGS) entry which is preliminary data.</text>
</comment>
<evidence type="ECO:0000313" key="1">
    <source>
        <dbReference type="EMBL" id="TKT10741.1"/>
    </source>
</evidence>
<reference evidence="1 2" key="1">
    <citation type="submission" date="2019-04" db="EMBL/GenBank/DDBJ databases">
        <title>Streptomyces lasaliensis sp.nov., an Actinomycete isolated from soil which produces the polyether antibiotic lasalocid.</title>
        <authorList>
            <person name="Erwin G."/>
            <person name="Haber C."/>
        </authorList>
    </citation>
    <scope>NUCLEOTIDE SEQUENCE [LARGE SCALE GENOMIC DNA]</scope>
    <source>
        <strain evidence="1 2">DSM 40089</strain>
    </source>
</reference>
<organism evidence="1 2">
    <name type="scientific">Streptomyces galbus</name>
    <dbReference type="NCBI Taxonomy" id="33898"/>
    <lineage>
        <taxon>Bacteria</taxon>
        <taxon>Bacillati</taxon>
        <taxon>Actinomycetota</taxon>
        <taxon>Actinomycetes</taxon>
        <taxon>Kitasatosporales</taxon>
        <taxon>Streptomycetaceae</taxon>
        <taxon>Streptomyces</taxon>
    </lineage>
</organism>
<evidence type="ECO:0000313" key="2">
    <source>
        <dbReference type="Proteomes" id="UP000308632"/>
    </source>
</evidence>